<dbReference type="GO" id="GO:0003677">
    <property type="term" value="F:DNA binding"/>
    <property type="evidence" value="ECO:0007669"/>
    <property type="project" value="InterPro"/>
</dbReference>
<dbReference type="SUPFAM" id="SSF47413">
    <property type="entry name" value="lambda repressor-like DNA-binding domains"/>
    <property type="match status" value="1"/>
</dbReference>
<evidence type="ECO:0000313" key="1">
    <source>
        <dbReference type="EMBL" id="NNH76510.1"/>
    </source>
</evidence>
<gene>
    <name evidence="1" type="ORF">HLH17_02185</name>
</gene>
<reference evidence="1 2" key="1">
    <citation type="submission" date="2020-04" db="EMBL/GenBank/DDBJ databases">
        <title>Acinetobacter Taxon 24.</title>
        <authorList>
            <person name="Nemec A."/>
            <person name="Radolfova-Krizova L."/>
            <person name="Higgins P.G."/>
            <person name="Spanelova P."/>
        </authorList>
    </citation>
    <scope>NUCLEOTIDE SEQUENCE [LARGE SCALE GENOMIC DNA]</scope>
    <source>
        <strain evidence="1 2">ANC 5380</strain>
    </source>
</reference>
<dbReference type="AlphaFoldDB" id="A0A7Y2RCY8"/>
<comment type="caution">
    <text evidence="1">The sequence shown here is derived from an EMBL/GenBank/DDBJ whole genome shotgun (WGS) entry which is preliminary data.</text>
</comment>
<sequence>MARPKSLKVVCNFKDINSVEDTLIEIHLRLAISNKLVELDLPLRAAAERVGMSLGKFVYQLNDSVAGGPYNYLIMANKLDIRGYFSLVVYNEAKQRRTIKYKLSEIHDTLHEYEALICEEINARMVSNNISLRKLSTLVGMSTTNITYHLNNTNGRSLQSLMLIACKLNIRGEILLSLELPPETN</sequence>
<dbReference type="InterPro" id="IPR010982">
    <property type="entry name" value="Lambda_DNA-bd_dom_sf"/>
</dbReference>
<dbReference type="Proteomes" id="UP000569202">
    <property type="component" value="Unassembled WGS sequence"/>
</dbReference>
<protein>
    <submittedName>
        <fullName evidence="1">Uncharacterized protein</fullName>
    </submittedName>
</protein>
<proteinExistence type="predicted"/>
<name>A0A7Y2RCY8_9GAMM</name>
<dbReference type="RefSeq" id="WP_171539712.1">
    <property type="nucleotide sequence ID" value="NZ_JABERL010000005.1"/>
</dbReference>
<accession>A0A7Y2RCY8</accession>
<dbReference type="EMBL" id="JABERL010000005">
    <property type="protein sequence ID" value="NNH76510.1"/>
    <property type="molecule type" value="Genomic_DNA"/>
</dbReference>
<organism evidence="1 2">
    <name type="scientific">Acinetobacter terrae</name>
    <dbReference type="NCBI Taxonomy" id="2731247"/>
    <lineage>
        <taxon>Bacteria</taxon>
        <taxon>Pseudomonadati</taxon>
        <taxon>Pseudomonadota</taxon>
        <taxon>Gammaproteobacteria</taxon>
        <taxon>Moraxellales</taxon>
        <taxon>Moraxellaceae</taxon>
        <taxon>Acinetobacter</taxon>
        <taxon>Acinetobacter Taxon 24</taxon>
    </lineage>
</organism>
<evidence type="ECO:0000313" key="2">
    <source>
        <dbReference type="Proteomes" id="UP000569202"/>
    </source>
</evidence>